<accession>A0A8S5T744</accession>
<name>A0A8S5T744_9CAUD</name>
<sequence length="33" mass="4001">MYLCIHRSCLHFVDMRESFLLFPLSAKKILPYK</sequence>
<protein>
    <submittedName>
        <fullName evidence="1">Uncharacterized protein</fullName>
    </submittedName>
</protein>
<dbReference type="EMBL" id="BK032759">
    <property type="protein sequence ID" value="DAF58791.1"/>
    <property type="molecule type" value="Genomic_DNA"/>
</dbReference>
<organism evidence="1">
    <name type="scientific">Siphoviridae sp. ctxMM9</name>
    <dbReference type="NCBI Taxonomy" id="2827973"/>
    <lineage>
        <taxon>Viruses</taxon>
        <taxon>Duplodnaviria</taxon>
        <taxon>Heunggongvirae</taxon>
        <taxon>Uroviricota</taxon>
        <taxon>Caudoviricetes</taxon>
    </lineage>
</organism>
<evidence type="ECO:0000313" key="1">
    <source>
        <dbReference type="EMBL" id="DAF58791.1"/>
    </source>
</evidence>
<proteinExistence type="predicted"/>
<reference evidence="1" key="1">
    <citation type="journal article" date="2021" name="Proc. Natl. Acad. Sci. U.S.A.">
        <title>A Catalog of Tens of Thousands of Viruses from Human Metagenomes Reveals Hidden Associations with Chronic Diseases.</title>
        <authorList>
            <person name="Tisza M.J."/>
            <person name="Buck C.B."/>
        </authorList>
    </citation>
    <scope>NUCLEOTIDE SEQUENCE</scope>
    <source>
        <strain evidence="1">CtxMM9</strain>
    </source>
</reference>